<proteinExistence type="predicted"/>
<keyword evidence="1" id="KW-0472">Membrane</keyword>
<feature type="transmembrane region" description="Helical" evidence="1">
    <location>
        <begin position="35"/>
        <end position="58"/>
    </location>
</feature>
<name>A0A433YEF7_9BACL</name>
<dbReference type="EMBL" id="RZNY01000002">
    <property type="protein sequence ID" value="RUT48263.1"/>
    <property type="molecule type" value="Genomic_DNA"/>
</dbReference>
<dbReference type="AlphaFoldDB" id="A0A433YEF7"/>
<evidence type="ECO:0000313" key="3">
    <source>
        <dbReference type="Proteomes" id="UP000279446"/>
    </source>
</evidence>
<dbReference type="OrthoDB" id="2665265at2"/>
<reference evidence="2 3" key="1">
    <citation type="submission" date="2018-12" db="EMBL/GenBank/DDBJ databases">
        <authorList>
            <person name="Sun L."/>
            <person name="Chen Z."/>
        </authorList>
    </citation>
    <scope>NUCLEOTIDE SEQUENCE [LARGE SCALE GENOMIC DNA]</scope>
    <source>
        <strain evidence="2 3">DSM 15890</strain>
    </source>
</reference>
<protein>
    <submittedName>
        <fullName evidence="2">TFIIB-type zinc ribbon-containing protein</fullName>
    </submittedName>
</protein>
<keyword evidence="3" id="KW-1185">Reference proteome</keyword>
<feature type="transmembrane region" description="Helical" evidence="1">
    <location>
        <begin position="7"/>
        <end position="29"/>
    </location>
</feature>
<gene>
    <name evidence="2" type="ORF">EJP82_03795</name>
</gene>
<keyword evidence="1" id="KW-1133">Transmembrane helix</keyword>
<evidence type="ECO:0000256" key="1">
    <source>
        <dbReference type="SAM" id="Phobius"/>
    </source>
</evidence>
<sequence>MKKVIAILMMMFSAFFLLMFLIMTLVLLSEFSLSTFIFLIFILFIPGGLLLIGSIKLLESSKKAATQRSAQNLSWQSTQSDSGTSFNPFDAASVNDFVQEQLKHGDTKTVKTSNGSTQTVFTTTSSTTSSSSDVDGQQFNEVFNSFFGGQGGFTAGAVAPKDPVSVDCSGCGSKTTVYPTQSTNCEFCGTVVQYQEK</sequence>
<comment type="caution">
    <text evidence="2">The sequence shown here is derived from an EMBL/GenBank/DDBJ whole genome shotgun (WGS) entry which is preliminary data.</text>
</comment>
<dbReference type="RefSeq" id="WP_127190684.1">
    <property type="nucleotide sequence ID" value="NZ_RZNY01000002.1"/>
</dbReference>
<keyword evidence="1" id="KW-0812">Transmembrane</keyword>
<evidence type="ECO:0000313" key="2">
    <source>
        <dbReference type="EMBL" id="RUT48263.1"/>
    </source>
</evidence>
<organism evidence="2 3">
    <name type="scientific">Paenibacillus anaericanus</name>
    <dbReference type="NCBI Taxonomy" id="170367"/>
    <lineage>
        <taxon>Bacteria</taxon>
        <taxon>Bacillati</taxon>
        <taxon>Bacillota</taxon>
        <taxon>Bacilli</taxon>
        <taxon>Bacillales</taxon>
        <taxon>Paenibacillaceae</taxon>
        <taxon>Paenibacillus</taxon>
    </lineage>
</organism>
<accession>A0A433YEF7</accession>
<dbReference type="Proteomes" id="UP000279446">
    <property type="component" value="Unassembled WGS sequence"/>
</dbReference>